<evidence type="ECO:0000259" key="9">
    <source>
        <dbReference type="Pfam" id="PF07779"/>
    </source>
</evidence>
<accession>A0A9W2Z4Q1</accession>
<dbReference type="PANTHER" id="PTHR13533">
    <property type="entry name" value="N-ACETYLNEURAMINATE 9-O-ACETYLTRANSFERASE"/>
    <property type="match status" value="1"/>
</dbReference>
<feature type="transmembrane region" description="Helical" evidence="8">
    <location>
        <begin position="801"/>
        <end position="823"/>
    </location>
</feature>
<sequence>MADYSNTSSATKEITQYLNVNNAKLLALGLVLAFVMYHGILHYKYGNDSCKWLMSEGRFPGSDSWQPYGCMMHKYSKADARTCMHYVSYWGGHNHIAFIGDSRIRQLYHELVNLVSEGQEDSSQEKAHHDLHFKDNKINIKIDFLWHPMVNASMYDVYYKWLKSDQPGARPNVVITGSASWAIKIFNGSASALKNFQSNLTFTREMYQKLKDSTRVVWMLQDPVDEEKLSEDRKMITNEQIDKYNKMAITVLSSSAATIWSSSRLVAQGLKKEEPTSDGLHLQKKSLEIDIQMLMNMYCNNEMNYNDGTCCNTPERATTLQIITAVAFLVCMCISVGLILYRRRVPRNGNKARTENGSRNGQTAQQKDYNESFYEIITSLAKLGLIMSYFYLCDRTSFFMKENKYYTTLNFCLPFAYVMILGFFFTENTDKVNMLHRDQTDEWKGWMQLVILIYHLTGASKVLPLYMHIRVLVSSYLFLTGFGHFCYYWDKGEFGFIRYCVGWRQCQIVWRYRNNQMRRVFEVLFRMNILVVTLCFVMNRPYQFYYFVPLVSFWFLVIYLVMAIPPHVTAQSSEANPMLYLYMILKFVALIVVISLFYLSEVFFEKVFLTRPLKALFVTSDDSIHEWRFRWQLDRFSPVYGMLFAFGYKVLVRYKIIKDDGPGNLFSNTISWTLCALSLIGIGSYAVFSVLCSSKVQCNDVHSYLVFLPIISFILLRNVLGCLRTRYSSFFAWFGKISLELFISQYHIWMAADTHGVLVLIPSYPVLNVVITSFIFIVISHEINSISNTLCSYAVHQDIKILLRNIIVFIAVLLPLCYFNGLLGL</sequence>
<feature type="transmembrane region" description="Helical" evidence="8">
    <location>
        <begin position="669"/>
        <end position="691"/>
    </location>
</feature>
<dbReference type="RefSeq" id="XP_055869959.1">
    <property type="nucleotide sequence ID" value="XM_056013984.1"/>
</dbReference>
<feature type="transmembrane region" description="Helical" evidence="8">
    <location>
        <begin position="469"/>
        <end position="489"/>
    </location>
</feature>
<keyword evidence="3" id="KW-0808">Transferase</keyword>
<feature type="transmembrane region" description="Helical" evidence="8">
    <location>
        <begin position="579"/>
        <end position="599"/>
    </location>
</feature>
<evidence type="ECO:0000256" key="5">
    <source>
        <dbReference type="ARBA" id="ARBA00022989"/>
    </source>
</evidence>
<comment type="subcellular location">
    <subcellularLocation>
        <location evidence="1">Membrane</location>
        <topology evidence="1">Multi-pass membrane protein</topology>
    </subcellularLocation>
</comment>
<feature type="transmembrane region" description="Helical" evidence="8">
    <location>
        <begin position="761"/>
        <end position="780"/>
    </location>
</feature>
<evidence type="ECO:0000313" key="10">
    <source>
        <dbReference type="Proteomes" id="UP001165740"/>
    </source>
</evidence>
<evidence type="ECO:0000313" key="11">
    <source>
        <dbReference type="RefSeq" id="XP_055869959.1"/>
    </source>
</evidence>
<feature type="transmembrane region" description="Helical" evidence="8">
    <location>
        <begin position="639"/>
        <end position="657"/>
    </location>
</feature>
<dbReference type="PANTHER" id="PTHR13533:SF1">
    <property type="entry name" value="N-ACETYLNEURAMINATE 9-O-ACETYLTRANSFERASE"/>
    <property type="match status" value="1"/>
</dbReference>
<evidence type="ECO:0000256" key="7">
    <source>
        <dbReference type="ARBA" id="ARBA00023180"/>
    </source>
</evidence>
<feature type="transmembrane region" description="Helical" evidence="8">
    <location>
        <begin position="703"/>
        <end position="723"/>
    </location>
</feature>
<feature type="transmembrane region" description="Helical" evidence="8">
    <location>
        <begin position="25"/>
        <end position="45"/>
    </location>
</feature>
<feature type="transmembrane region" description="Helical" evidence="8">
    <location>
        <begin position="404"/>
        <end position="425"/>
    </location>
</feature>
<evidence type="ECO:0000256" key="4">
    <source>
        <dbReference type="ARBA" id="ARBA00022692"/>
    </source>
</evidence>
<keyword evidence="10" id="KW-1185">Reference proteome</keyword>
<evidence type="ECO:0000256" key="8">
    <source>
        <dbReference type="SAM" id="Phobius"/>
    </source>
</evidence>
<keyword evidence="6 8" id="KW-0472">Membrane</keyword>
<dbReference type="Proteomes" id="UP001165740">
    <property type="component" value="Chromosome 16"/>
</dbReference>
<protein>
    <submittedName>
        <fullName evidence="11">N-acetylneuraminate 9-O-acetyltransferase-like isoform X1</fullName>
    </submittedName>
</protein>
<feature type="transmembrane region" description="Helical" evidence="8">
    <location>
        <begin position="320"/>
        <end position="341"/>
    </location>
</feature>
<dbReference type="Pfam" id="PF07779">
    <property type="entry name" value="Cas1_AcylT"/>
    <property type="match status" value="2"/>
</dbReference>
<feature type="domain" description="Cas1p 10 TM acyl transferase" evidence="9">
    <location>
        <begin position="303"/>
        <end position="500"/>
    </location>
</feature>
<evidence type="ECO:0000256" key="3">
    <source>
        <dbReference type="ARBA" id="ARBA00022679"/>
    </source>
</evidence>
<dbReference type="AlphaFoldDB" id="A0A9W2Z4Q1"/>
<dbReference type="GO" id="GO:0016740">
    <property type="term" value="F:transferase activity"/>
    <property type="evidence" value="ECO:0007669"/>
    <property type="project" value="UniProtKB-KW"/>
</dbReference>
<evidence type="ECO:0000256" key="1">
    <source>
        <dbReference type="ARBA" id="ARBA00004141"/>
    </source>
</evidence>
<dbReference type="GeneID" id="106063404"/>
<keyword evidence="5 8" id="KW-1133">Transmembrane helix</keyword>
<name>A0A9W2Z4Q1_BIOGL</name>
<evidence type="ECO:0000256" key="6">
    <source>
        <dbReference type="ARBA" id="ARBA00023136"/>
    </source>
</evidence>
<reference evidence="11" key="1">
    <citation type="submission" date="2025-08" db="UniProtKB">
        <authorList>
            <consortium name="RefSeq"/>
        </authorList>
    </citation>
    <scope>IDENTIFICATION</scope>
</reference>
<evidence type="ECO:0000256" key="2">
    <source>
        <dbReference type="ARBA" id="ARBA00010666"/>
    </source>
</evidence>
<dbReference type="OMA" id="WSAREWA"/>
<feature type="transmembrane region" description="Helical" evidence="8">
    <location>
        <begin position="545"/>
        <end position="567"/>
    </location>
</feature>
<feature type="domain" description="Cas1p 10 TM acyl transferase" evidence="9">
    <location>
        <begin position="501"/>
        <end position="806"/>
    </location>
</feature>
<keyword evidence="7" id="KW-0325">Glycoprotein</keyword>
<dbReference type="GO" id="GO:0005794">
    <property type="term" value="C:Golgi apparatus"/>
    <property type="evidence" value="ECO:0007669"/>
    <property type="project" value="UniProtKB-ARBA"/>
</dbReference>
<dbReference type="GO" id="GO:0005975">
    <property type="term" value="P:carbohydrate metabolic process"/>
    <property type="evidence" value="ECO:0007669"/>
    <property type="project" value="UniProtKB-ARBA"/>
</dbReference>
<comment type="similarity">
    <text evidence="2">Belongs to the PC-esterase family. CASD1 subfamily.</text>
</comment>
<dbReference type="OrthoDB" id="1932925at2759"/>
<organism evidence="10 11">
    <name type="scientific">Biomphalaria glabrata</name>
    <name type="common">Bloodfluke planorb</name>
    <name type="synonym">Freshwater snail</name>
    <dbReference type="NCBI Taxonomy" id="6526"/>
    <lineage>
        <taxon>Eukaryota</taxon>
        <taxon>Metazoa</taxon>
        <taxon>Spiralia</taxon>
        <taxon>Lophotrochozoa</taxon>
        <taxon>Mollusca</taxon>
        <taxon>Gastropoda</taxon>
        <taxon>Heterobranchia</taxon>
        <taxon>Euthyneura</taxon>
        <taxon>Panpulmonata</taxon>
        <taxon>Hygrophila</taxon>
        <taxon>Lymnaeoidea</taxon>
        <taxon>Planorbidae</taxon>
        <taxon>Biomphalaria</taxon>
    </lineage>
</organism>
<dbReference type="InterPro" id="IPR012419">
    <property type="entry name" value="Cas1_AcylTrans_dom"/>
</dbReference>
<dbReference type="GO" id="GO:0016020">
    <property type="term" value="C:membrane"/>
    <property type="evidence" value="ECO:0007669"/>
    <property type="project" value="UniProtKB-SubCell"/>
</dbReference>
<keyword evidence="4 8" id="KW-0812">Transmembrane</keyword>
<proteinExistence type="inferred from homology"/>
<gene>
    <name evidence="11" type="primary">LOC106063404</name>
</gene>